<keyword evidence="1" id="KW-1133">Transmembrane helix</keyword>
<evidence type="ECO:0000313" key="2">
    <source>
        <dbReference type="EMBL" id="NMM62385.1"/>
    </source>
</evidence>
<gene>
    <name evidence="2" type="ORF">HBE96_06720</name>
</gene>
<dbReference type="Pfam" id="PF12822">
    <property type="entry name" value="ECF_trnsprt"/>
    <property type="match status" value="1"/>
</dbReference>
<dbReference type="Proteomes" id="UP000537131">
    <property type="component" value="Unassembled WGS sequence"/>
</dbReference>
<dbReference type="RefSeq" id="WP_169296988.1">
    <property type="nucleotide sequence ID" value="NZ_JABBNI010000012.1"/>
</dbReference>
<feature type="transmembrane region" description="Helical" evidence="1">
    <location>
        <begin position="112"/>
        <end position="132"/>
    </location>
</feature>
<dbReference type="EMBL" id="JABBNI010000012">
    <property type="protein sequence ID" value="NMM62385.1"/>
    <property type="molecule type" value="Genomic_DNA"/>
</dbReference>
<feature type="transmembrane region" description="Helical" evidence="1">
    <location>
        <begin position="231"/>
        <end position="252"/>
    </location>
</feature>
<evidence type="ECO:0000313" key="3">
    <source>
        <dbReference type="Proteomes" id="UP000537131"/>
    </source>
</evidence>
<reference evidence="2 3" key="1">
    <citation type="submission" date="2020-06" db="EMBL/GenBank/DDBJ databases">
        <title>Complete Genome Sequence of Clostridium muelleri sp. nov. P21T, an Acid-Alcohol Producing Acetogen Isolated from Old Hay.</title>
        <authorList>
            <person name="Duncan K.E."/>
            <person name="Tanner R.S."/>
        </authorList>
    </citation>
    <scope>NUCLEOTIDE SEQUENCE [LARGE SCALE GENOMIC DNA]</scope>
    <source>
        <strain evidence="2 3">P21</strain>
    </source>
</reference>
<keyword evidence="1" id="KW-0812">Transmembrane</keyword>
<dbReference type="GO" id="GO:0022857">
    <property type="term" value="F:transmembrane transporter activity"/>
    <property type="evidence" value="ECO:0007669"/>
    <property type="project" value="InterPro"/>
</dbReference>
<dbReference type="NCBIfam" id="TIGR04518">
    <property type="entry name" value="ECF_S_folT_fam"/>
    <property type="match status" value="1"/>
</dbReference>
<sequence length="263" mass="29064">MKSKMNTKFLVTTALCISIAVVLRSFSIMITAGGVLTMRISFGAIFYVLPGLLFGPLYGAIAGGMVDILGTIVMPMGAYIPVFTLTNILAGFLPAVIWKKIRNIPIENLKKYYVIFFSLLTLVGVFNTIVILTMHNSYLGKMLMLMGKKAQYVGVGLILSGVIGFTLLIINNIINKHNNNNYSYVYNNFFKLVISVGISGVIVSTINTYFILMFTPALAAKGFMILWIPRIVETLIMTIINSYAISVLMYSYSAFEGRVPKKI</sequence>
<proteinExistence type="predicted"/>
<feature type="transmembrane region" description="Helical" evidence="1">
    <location>
        <begin position="152"/>
        <end position="174"/>
    </location>
</feature>
<organism evidence="2 3">
    <name type="scientific">Clostridium muellerianum</name>
    <dbReference type="NCBI Taxonomy" id="2716538"/>
    <lineage>
        <taxon>Bacteria</taxon>
        <taxon>Bacillati</taxon>
        <taxon>Bacillota</taxon>
        <taxon>Clostridia</taxon>
        <taxon>Eubacteriales</taxon>
        <taxon>Clostridiaceae</taxon>
        <taxon>Clostridium</taxon>
    </lineage>
</organism>
<feature type="transmembrane region" description="Helical" evidence="1">
    <location>
        <begin position="40"/>
        <end position="66"/>
    </location>
</feature>
<comment type="caution">
    <text evidence="2">The sequence shown here is derived from an EMBL/GenBank/DDBJ whole genome shotgun (WGS) entry which is preliminary data.</text>
</comment>
<feature type="transmembrane region" description="Helical" evidence="1">
    <location>
        <begin position="194"/>
        <end position="219"/>
    </location>
</feature>
<dbReference type="InterPro" id="IPR030949">
    <property type="entry name" value="ECF_S_folate_fam"/>
</dbReference>
<protein>
    <submittedName>
        <fullName evidence="2">Folate family ECF transporter S component</fullName>
    </submittedName>
</protein>
<keyword evidence="1" id="KW-0472">Membrane</keyword>
<feature type="transmembrane region" description="Helical" evidence="1">
    <location>
        <begin position="78"/>
        <end position="97"/>
    </location>
</feature>
<keyword evidence="3" id="KW-1185">Reference proteome</keyword>
<accession>A0A7Y0HMP8</accession>
<dbReference type="AlphaFoldDB" id="A0A7Y0HMP8"/>
<name>A0A7Y0HMP8_9CLOT</name>
<dbReference type="Gene3D" id="1.10.1760.20">
    <property type="match status" value="1"/>
</dbReference>
<dbReference type="InterPro" id="IPR024529">
    <property type="entry name" value="ECF_trnsprt_substrate-spec"/>
</dbReference>
<evidence type="ECO:0000256" key="1">
    <source>
        <dbReference type="SAM" id="Phobius"/>
    </source>
</evidence>